<gene>
    <name evidence="1" type="ORF">WMY93_001316</name>
</gene>
<organism evidence="1 2">
    <name type="scientific">Mugilogobius chulae</name>
    <name type="common">yellowstripe goby</name>
    <dbReference type="NCBI Taxonomy" id="88201"/>
    <lineage>
        <taxon>Eukaryota</taxon>
        <taxon>Metazoa</taxon>
        <taxon>Chordata</taxon>
        <taxon>Craniata</taxon>
        <taxon>Vertebrata</taxon>
        <taxon>Euteleostomi</taxon>
        <taxon>Actinopterygii</taxon>
        <taxon>Neopterygii</taxon>
        <taxon>Teleostei</taxon>
        <taxon>Neoteleostei</taxon>
        <taxon>Acanthomorphata</taxon>
        <taxon>Gobiaria</taxon>
        <taxon>Gobiiformes</taxon>
        <taxon>Gobioidei</taxon>
        <taxon>Gobiidae</taxon>
        <taxon>Gobionellinae</taxon>
        <taxon>Mugilogobius</taxon>
    </lineage>
</organism>
<dbReference type="EMBL" id="JBBPFD010000001">
    <property type="protein sequence ID" value="KAK7945588.1"/>
    <property type="molecule type" value="Genomic_DNA"/>
</dbReference>
<name>A0AAW0QA36_9GOBI</name>
<evidence type="ECO:0000313" key="2">
    <source>
        <dbReference type="Proteomes" id="UP001460270"/>
    </source>
</evidence>
<proteinExistence type="predicted"/>
<dbReference type="Proteomes" id="UP001460270">
    <property type="component" value="Unassembled WGS sequence"/>
</dbReference>
<comment type="caution">
    <text evidence="1">The sequence shown here is derived from an EMBL/GenBank/DDBJ whole genome shotgun (WGS) entry which is preliminary data.</text>
</comment>
<protein>
    <submittedName>
        <fullName evidence="1">Uncharacterized protein</fullName>
    </submittedName>
</protein>
<evidence type="ECO:0000313" key="1">
    <source>
        <dbReference type="EMBL" id="KAK7945588.1"/>
    </source>
</evidence>
<keyword evidence="2" id="KW-1185">Reference proteome</keyword>
<dbReference type="AlphaFoldDB" id="A0AAW0QA36"/>
<accession>A0AAW0QA36</accession>
<reference evidence="2" key="1">
    <citation type="submission" date="2024-04" db="EMBL/GenBank/DDBJ databases">
        <title>Salinicola lusitanus LLJ914,a marine bacterium isolated from the Okinawa Trough.</title>
        <authorList>
            <person name="Li J."/>
        </authorList>
    </citation>
    <scope>NUCLEOTIDE SEQUENCE [LARGE SCALE GENOMIC DNA]</scope>
</reference>
<sequence>MLLRRKYENEGLAVGATSAPPGPGPTACLCAVVGEMDLYGARSNAAAPPHCTLLSADQAEDSSGRRMPFCSPNHISTQHKQTHISGAQTQQIQDKDYTMEQMNKMPSKYQWRNQRASSLKPYSKPPVRIGFSNRPHSTVPVSVPNAKLAKSNVEKMLDKIISGMERLTISEGTCLKSSSVYWSVPNSLETAIVQQHNPILQALIKKGYFKKRHDRLKNSQPVKKTTAKKAWKKGLVKQHKRQPVCHQKVQKSHVPTKQQDLVIKVEVQDAPERRMHIQPTTRSGFSKRPHSTVPVSVPTAKLAKSNMEEMLDKMISGMEQLTISEGASKVEVSIGLC</sequence>